<dbReference type="Gene3D" id="3.50.50.60">
    <property type="entry name" value="FAD/NAD(P)-binding domain"/>
    <property type="match status" value="1"/>
</dbReference>
<dbReference type="PANTHER" id="PTHR13847:SF281">
    <property type="entry name" value="FAD DEPENDENT OXIDOREDUCTASE DOMAIN-CONTAINING PROTEIN"/>
    <property type="match status" value="1"/>
</dbReference>
<dbReference type="RefSeq" id="WP_002123486.1">
    <property type="nucleotide sequence ID" value="NZ_BKDF01000007.1"/>
</dbReference>
<dbReference type="AlphaFoldDB" id="A0A429LES3"/>
<organism evidence="3 4">
    <name type="scientific">Acinetobacter baumannii</name>
    <dbReference type="NCBI Taxonomy" id="470"/>
    <lineage>
        <taxon>Bacteria</taxon>
        <taxon>Pseudomonadati</taxon>
        <taxon>Pseudomonadota</taxon>
        <taxon>Gammaproteobacteria</taxon>
        <taxon>Moraxellales</taxon>
        <taxon>Moraxellaceae</taxon>
        <taxon>Acinetobacter</taxon>
        <taxon>Acinetobacter calcoaceticus/baumannii complex</taxon>
    </lineage>
</organism>
<accession>A0A429LES3</accession>
<keyword evidence="1" id="KW-0560">Oxidoreductase</keyword>
<dbReference type="GO" id="GO:0005737">
    <property type="term" value="C:cytoplasm"/>
    <property type="evidence" value="ECO:0007669"/>
    <property type="project" value="TreeGrafter"/>
</dbReference>
<protein>
    <submittedName>
        <fullName evidence="3">FAD-binding oxidoreductase</fullName>
    </submittedName>
</protein>
<evidence type="ECO:0000313" key="4">
    <source>
        <dbReference type="Proteomes" id="UP000269597"/>
    </source>
</evidence>
<evidence type="ECO:0000259" key="2">
    <source>
        <dbReference type="Pfam" id="PF01266"/>
    </source>
</evidence>
<dbReference type="Pfam" id="PF01266">
    <property type="entry name" value="DAO"/>
    <property type="match status" value="1"/>
</dbReference>
<dbReference type="SUPFAM" id="SSF51905">
    <property type="entry name" value="FAD/NAD(P)-binding domain"/>
    <property type="match status" value="1"/>
</dbReference>
<dbReference type="InterPro" id="IPR006076">
    <property type="entry name" value="FAD-dep_OxRdtase"/>
</dbReference>
<feature type="domain" description="FAD dependent oxidoreductase" evidence="2">
    <location>
        <begin position="36"/>
        <end position="392"/>
    </location>
</feature>
<name>A0A429LES3_ACIBA</name>
<dbReference type="PANTHER" id="PTHR13847">
    <property type="entry name" value="SARCOSINE DEHYDROGENASE-RELATED"/>
    <property type="match status" value="1"/>
</dbReference>
<sequence length="439" mass="49245">MKTIKAIPQMVKMSGWNAILPERTPFPALEGQHNFDWVVIGAGYAGLSAARRIAEHNPDQSVALVEAFEIGENASGKNAGFAIDLPHYAGKSEIEKNKAMEEIKLYRYGIQILDKLISKHQIQCDWQKQGRFHAAVAHDVGGEILKDYRKSIESWGEDFEYYEKKALYQLLGTEYYSSAVYTSGTYLLNPAALVRGLAGSLPNNVTVFENSPVIEFDLESDQKYIRTQKGMIRLGKAIITINAFLQKWGFYKNRQIPIVLYASLTAPLSSKEVNKLGELDNWGITPAHNTGGCTVRLTQDQRILMRHGFNLSPNLTESLHTLDVAKNKHNQLIKQRFPKIEFNIEHTWMGWLSLSANNAPIFGKINPDVFVASCCNGTGIVRHTVAGTLISDYAMNITNDYTSIYLADGTSSLVPPRPFLDLGFKLKLFLDRKNILKEE</sequence>
<dbReference type="GO" id="GO:0016491">
    <property type="term" value="F:oxidoreductase activity"/>
    <property type="evidence" value="ECO:0007669"/>
    <property type="project" value="UniProtKB-KW"/>
</dbReference>
<dbReference type="InterPro" id="IPR036188">
    <property type="entry name" value="FAD/NAD-bd_sf"/>
</dbReference>
<evidence type="ECO:0000256" key="1">
    <source>
        <dbReference type="ARBA" id="ARBA00023002"/>
    </source>
</evidence>
<dbReference type="EMBL" id="RFBY01000031">
    <property type="protein sequence ID" value="RSP74708.1"/>
    <property type="molecule type" value="Genomic_DNA"/>
</dbReference>
<comment type="caution">
    <text evidence="3">The sequence shown here is derived from an EMBL/GenBank/DDBJ whole genome shotgun (WGS) entry which is preliminary data.</text>
</comment>
<evidence type="ECO:0000313" key="3">
    <source>
        <dbReference type="EMBL" id="RSP74708.1"/>
    </source>
</evidence>
<reference evidence="3 4" key="1">
    <citation type="submission" date="2018-10" db="EMBL/GenBank/DDBJ databases">
        <title>GWAS and RNA-Seq identify cryptic mechanisms of antimicrobial resistance in Acinetobacter baumannii.</title>
        <authorList>
            <person name="Sahl J.W."/>
        </authorList>
    </citation>
    <scope>NUCLEOTIDE SEQUENCE [LARGE SCALE GENOMIC DNA]</scope>
    <source>
        <strain evidence="3 4">TG31299</strain>
    </source>
</reference>
<proteinExistence type="predicted"/>
<gene>
    <name evidence="3" type="ORF">EA722_10720</name>
</gene>
<dbReference type="Gene3D" id="3.30.9.10">
    <property type="entry name" value="D-Amino Acid Oxidase, subunit A, domain 2"/>
    <property type="match status" value="1"/>
</dbReference>
<dbReference type="Proteomes" id="UP000269597">
    <property type="component" value="Unassembled WGS sequence"/>
</dbReference>